<name>A0A3R7LJB0_9RHOB</name>
<gene>
    <name evidence="2" type="ORF">A7A09_000260</name>
</gene>
<sequence>MGGLPSMWNAGGNMSASIVILNARIRALFAPAGTTAIAIKGDRIMALGDVSTMRAHIGPETHVIDAGGRELMPGFIESHLHLFMGGATLSMLNLGSVFGFEAVQAAFAAFIRDNPGDDILFGYAVNYVIFGEDRRPDRHILDRIVVDRPLCLLATDLHCAWANTRALEMAGILHGADVGPGARW</sequence>
<dbReference type="Proteomes" id="UP000238137">
    <property type="component" value="Unassembled WGS sequence"/>
</dbReference>
<dbReference type="Gene3D" id="3.20.20.140">
    <property type="entry name" value="Metal-dependent hydrolases"/>
    <property type="match status" value="1"/>
</dbReference>
<feature type="domain" description="Amidohydrolase 3" evidence="1">
    <location>
        <begin position="63"/>
        <end position="182"/>
    </location>
</feature>
<protein>
    <recommendedName>
        <fullName evidence="1">Amidohydrolase 3 domain-containing protein</fullName>
    </recommendedName>
</protein>
<dbReference type="Pfam" id="PF07969">
    <property type="entry name" value="Amidohydro_3"/>
    <property type="match status" value="1"/>
</dbReference>
<dbReference type="PANTHER" id="PTHR22642">
    <property type="entry name" value="IMIDAZOLONEPROPIONASE"/>
    <property type="match status" value="1"/>
</dbReference>
<evidence type="ECO:0000313" key="3">
    <source>
        <dbReference type="Proteomes" id="UP000238137"/>
    </source>
</evidence>
<dbReference type="Gene3D" id="2.30.40.10">
    <property type="entry name" value="Urease, subunit C, domain 1"/>
    <property type="match status" value="1"/>
</dbReference>
<evidence type="ECO:0000313" key="2">
    <source>
        <dbReference type="EMBL" id="RNF35895.1"/>
    </source>
</evidence>
<proteinExistence type="predicted"/>
<evidence type="ECO:0000259" key="1">
    <source>
        <dbReference type="Pfam" id="PF07969"/>
    </source>
</evidence>
<dbReference type="Gene3D" id="3.10.310.70">
    <property type="match status" value="1"/>
</dbReference>
<dbReference type="SUPFAM" id="SSF51338">
    <property type="entry name" value="Composite domain of metallo-dependent hydrolases"/>
    <property type="match status" value="1"/>
</dbReference>
<dbReference type="InterPro" id="IPR011059">
    <property type="entry name" value="Metal-dep_hydrolase_composite"/>
</dbReference>
<accession>A0A3R7LJB0</accession>
<dbReference type="OrthoDB" id="9811399at2"/>
<dbReference type="InterPro" id="IPR013108">
    <property type="entry name" value="Amidohydro_3"/>
</dbReference>
<dbReference type="EMBL" id="PXNQ02000001">
    <property type="protein sequence ID" value="RNF35895.1"/>
    <property type="molecule type" value="Genomic_DNA"/>
</dbReference>
<dbReference type="GO" id="GO:0016810">
    <property type="term" value="F:hydrolase activity, acting on carbon-nitrogen (but not peptide) bonds"/>
    <property type="evidence" value="ECO:0007669"/>
    <property type="project" value="InterPro"/>
</dbReference>
<dbReference type="AlphaFoldDB" id="A0A3R7LJB0"/>
<dbReference type="PANTHER" id="PTHR22642:SF2">
    <property type="entry name" value="PROTEIN LONG AFTER FAR-RED 3"/>
    <property type="match status" value="1"/>
</dbReference>
<organism evidence="2 3">
    <name type="scientific">Paracoccus methylarcula</name>
    <dbReference type="NCBI Taxonomy" id="72022"/>
    <lineage>
        <taxon>Bacteria</taxon>
        <taxon>Pseudomonadati</taxon>
        <taxon>Pseudomonadota</taxon>
        <taxon>Alphaproteobacteria</taxon>
        <taxon>Rhodobacterales</taxon>
        <taxon>Paracoccaceae</taxon>
        <taxon>Paracoccus</taxon>
    </lineage>
</organism>
<comment type="caution">
    <text evidence="2">The sequence shown here is derived from an EMBL/GenBank/DDBJ whole genome shotgun (WGS) entry which is preliminary data.</text>
</comment>
<reference evidence="2" key="1">
    <citation type="submission" date="2018-05" db="EMBL/GenBank/DDBJ databases">
        <title>Reclassification of Methylarcula marina and Methylarcula terricola as Paracoccus methylarcula sp.nov., comb.nov. and Paracoccus terricola comb.nov.</title>
        <authorList>
            <person name="Shmareva M.N."/>
            <person name="Doronina N.V."/>
            <person name="Vasilenko O.V."/>
            <person name="Tarlachkov S.V."/>
            <person name="Trotsenko Y.A."/>
        </authorList>
    </citation>
    <scope>NUCLEOTIDE SEQUENCE [LARGE SCALE GENOMIC DNA]</scope>
    <source>
        <strain evidence="2">VKM B-2159</strain>
    </source>
</reference>
<keyword evidence="3" id="KW-1185">Reference proteome</keyword>